<keyword evidence="2" id="KW-1185">Reference proteome</keyword>
<gene>
    <name evidence="1" type="ordered locus">Os05g0421675</name>
    <name evidence="1" type="ORF">OSNPB_050421675</name>
</gene>
<dbReference type="STRING" id="39947.A0A0P0WMI8"/>
<evidence type="ECO:0000313" key="1">
    <source>
        <dbReference type="EMBL" id="BAS94083.1"/>
    </source>
</evidence>
<reference evidence="2" key="1">
    <citation type="journal article" date="2005" name="Nature">
        <title>The map-based sequence of the rice genome.</title>
        <authorList>
            <consortium name="International rice genome sequencing project (IRGSP)"/>
            <person name="Matsumoto T."/>
            <person name="Wu J."/>
            <person name="Kanamori H."/>
            <person name="Katayose Y."/>
            <person name="Fujisawa M."/>
            <person name="Namiki N."/>
            <person name="Mizuno H."/>
            <person name="Yamamoto K."/>
            <person name="Antonio B.A."/>
            <person name="Baba T."/>
            <person name="Sakata K."/>
            <person name="Nagamura Y."/>
            <person name="Aoki H."/>
            <person name="Arikawa K."/>
            <person name="Arita K."/>
            <person name="Bito T."/>
            <person name="Chiden Y."/>
            <person name="Fujitsuka N."/>
            <person name="Fukunaka R."/>
            <person name="Hamada M."/>
            <person name="Harada C."/>
            <person name="Hayashi A."/>
            <person name="Hijishita S."/>
            <person name="Honda M."/>
            <person name="Hosokawa S."/>
            <person name="Ichikawa Y."/>
            <person name="Idonuma A."/>
            <person name="Iijima M."/>
            <person name="Ikeda M."/>
            <person name="Ikeno M."/>
            <person name="Ito K."/>
            <person name="Ito S."/>
            <person name="Ito T."/>
            <person name="Ito Y."/>
            <person name="Ito Y."/>
            <person name="Iwabuchi A."/>
            <person name="Kamiya K."/>
            <person name="Karasawa W."/>
            <person name="Kurita K."/>
            <person name="Katagiri S."/>
            <person name="Kikuta A."/>
            <person name="Kobayashi H."/>
            <person name="Kobayashi N."/>
            <person name="Machita K."/>
            <person name="Maehara T."/>
            <person name="Masukawa M."/>
            <person name="Mizubayashi T."/>
            <person name="Mukai Y."/>
            <person name="Nagasaki H."/>
            <person name="Nagata Y."/>
            <person name="Naito S."/>
            <person name="Nakashima M."/>
            <person name="Nakama Y."/>
            <person name="Nakamichi Y."/>
            <person name="Nakamura M."/>
            <person name="Meguro A."/>
            <person name="Negishi M."/>
            <person name="Ohta I."/>
            <person name="Ohta T."/>
            <person name="Okamoto M."/>
            <person name="Ono N."/>
            <person name="Saji S."/>
            <person name="Sakaguchi M."/>
            <person name="Sakai K."/>
            <person name="Shibata M."/>
            <person name="Shimokawa T."/>
            <person name="Song J."/>
            <person name="Takazaki Y."/>
            <person name="Terasawa K."/>
            <person name="Tsugane M."/>
            <person name="Tsuji K."/>
            <person name="Ueda S."/>
            <person name="Waki K."/>
            <person name="Yamagata H."/>
            <person name="Yamamoto M."/>
            <person name="Yamamoto S."/>
            <person name="Yamane H."/>
            <person name="Yoshiki S."/>
            <person name="Yoshihara R."/>
            <person name="Yukawa K."/>
            <person name="Zhong H."/>
            <person name="Yano M."/>
            <person name="Yuan Q."/>
            <person name="Ouyang S."/>
            <person name="Liu J."/>
            <person name="Jones K.M."/>
            <person name="Gansberger K."/>
            <person name="Moffat K."/>
            <person name="Hill J."/>
            <person name="Bera J."/>
            <person name="Fadrosh D."/>
            <person name="Jin S."/>
            <person name="Johri S."/>
            <person name="Kim M."/>
            <person name="Overton L."/>
            <person name="Reardon M."/>
            <person name="Tsitrin T."/>
            <person name="Vuong H."/>
            <person name="Weaver B."/>
            <person name="Ciecko A."/>
            <person name="Tallon L."/>
            <person name="Jackson J."/>
            <person name="Pai G."/>
            <person name="Aken S.V."/>
            <person name="Utterback T."/>
            <person name="Reidmuller S."/>
            <person name="Feldblyum T."/>
            <person name="Hsiao J."/>
            <person name="Zismann V."/>
            <person name="Iobst S."/>
            <person name="de Vazeille A.R."/>
            <person name="Buell C.R."/>
            <person name="Ying K."/>
            <person name="Li Y."/>
            <person name="Lu T."/>
            <person name="Huang Y."/>
            <person name="Zhao Q."/>
            <person name="Feng Q."/>
            <person name="Zhang L."/>
            <person name="Zhu J."/>
            <person name="Weng Q."/>
            <person name="Mu J."/>
            <person name="Lu Y."/>
            <person name="Fan D."/>
            <person name="Liu Y."/>
            <person name="Guan J."/>
            <person name="Zhang Y."/>
            <person name="Yu S."/>
            <person name="Liu X."/>
            <person name="Zhang Y."/>
            <person name="Hong G."/>
            <person name="Han B."/>
            <person name="Choisne N."/>
            <person name="Demange N."/>
            <person name="Orjeda G."/>
            <person name="Samain S."/>
            <person name="Cattolico L."/>
            <person name="Pelletier E."/>
            <person name="Couloux A."/>
            <person name="Segurens B."/>
            <person name="Wincker P."/>
            <person name="D'Hont A."/>
            <person name="Scarpelli C."/>
            <person name="Weissenbach J."/>
            <person name="Salanoubat M."/>
            <person name="Quetier F."/>
            <person name="Yu Y."/>
            <person name="Kim H.R."/>
            <person name="Rambo T."/>
            <person name="Currie J."/>
            <person name="Collura K."/>
            <person name="Luo M."/>
            <person name="Yang T."/>
            <person name="Ammiraju J.S.S."/>
            <person name="Engler F."/>
            <person name="Soderlund C."/>
            <person name="Wing R.A."/>
            <person name="Palmer L.E."/>
            <person name="de la Bastide M."/>
            <person name="Spiegel L."/>
            <person name="Nascimento L."/>
            <person name="Zutavern T."/>
            <person name="O'Shaughnessy A."/>
            <person name="Dike S."/>
            <person name="Dedhia N."/>
            <person name="Preston R."/>
            <person name="Balija V."/>
            <person name="McCombie W.R."/>
            <person name="Chow T."/>
            <person name="Chen H."/>
            <person name="Chung M."/>
            <person name="Chen C."/>
            <person name="Shaw J."/>
            <person name="Wu H."/>
            <person name="Hsiao K."/>
            <person name="Chao Y."/>
            <person name="Chu M."/>
            <person name="Cheng C."/>
            <person name="Hour A."/>
            <person name="Lee P."/>
            <person name="Lin S."/>
            <person name="Lin Y."/>
            <person name="Liou J."/>
            <person name="Liu S."/>
            <person name="Hsing Y."/>
            <person name="Raghuvanshi S."/>
            <person name="Mohanty A."/>
            <person name="Bharti A.K."/>
            <person name="Gaur A."/>
            <person name="Gupta V."/>
            <person name="Kumar D."/>
            <person name="Ravi V."/>
            <person name="Vij S."/>
            <person name="Kapur A."/>
            <person name="Khurana P."/>
            <person name="Khurana P."/>
            <person name="Khurana J.P."/>
            <person name="Tyagi A.K."/>
            <person name="Gaikwad K."/>
            <person name="Singh A."/>
            <person name="Dalal V."/>
            <person name="Srivastava S."/>
            <person name="Dixit A."/>
            <person name="Pal A.K."/>
            <person name="Ghazi I.A."/>
            <person name="Yadav M."/>
            <person name="Pandit A."/>
            <person name="Bhargava A."/>
            <person name="Sureshbabu K."/>
            <person name="Batra K."/>
            <person name="Sharma T.R."/>
            <person name="Mohapatra T."/>
            <person name="Singh N.K."/>
            <person name="Messing J."/>
            <person name="Nelson A.B."/>
            <person name="Fuks G."/>
            <person name="Kavchok S."/>
            <person name="Keizer G."/>
            <person name="Linton E."/>
            <person name="Llaca V."/>
            <person name="Song R."/>
            <person name="Tanyolac B."/>
            <person name="Young S."/>
            <person name="Ho-Il K."/>
            <person name="Hahn J.H."/>
            <person name="Sangsakoo G."/>
            <person name="Vanavichit A."/>
            <person name="de Mattos Luiz.A.T."/>
            <person name="Zimmer P.D."/>
            <person name="Malone G."/>
            <person name="Dellagostin O."/>
            <person name="de Oliveira A.C."/>
            <person name="Bevan M."/>
            <person name="Bancroft I."/>
            <person name="Minx P."/>
            <person name="Cordum H."/>
            <person name="Wilson R."/>
            <person name="Cheng Z."/>
            <person name="Jin W."/>
            <person name="Jiang J."/>
            <person name="Leong S.A."/>
            <person name="Iwama H."/>
            <person name="Gojobori T."/>
            <person name="Itoh T."/>
            <person name="Niimura Y."/>
            <person name="Fujii Y."/>
            <person name="Habara T."/>
            <person name="Sakai H."/>
            <person name="Sato Y."/>
            <person name="Wilson G."/>
            <person name="Kumar K."/>
            <person name="McCouch S."/>
            <person name="Juretic N."/>
            <person name="Hoen D."/>
            <person name="Wright S."/>
            <person name="Bruskiewich R."/>
            <person name="Bureau T."/>
            <person name="Miyao A."/>
            <person name="Hirochika H."/>
            <person name="Nishikawa T."/>
            <person name="Kadowaki K."/>
            <person name="Sugiura M."/>
            <person name="Burr B."/>
            <person name="Sasaki T."/>
        </authorList>
    </citation>
    <scope>NUCLEOTIDE SEQUENCE [LARGE SCALE GENOMIC DNA]</scope>
    <source>
        <strain evidence="2">cv. Nipponbare</strain>
    </source>
</reference>
<dbReference type="PANTHER" id="PTHR36617:SF5">
    <property type="entry name" value="OS05G0421675 PROTEIN"/>
    <property type="match status" value="1"/>
</dbReference>
<dbReference type="EMBL" id="AP014961">
    <property type="protein sequence ID" value="BAS94083.1"/>
    <property type="molecule type" value="Genomic_DNA"/>
</dbReference>
<dbReference type="PaxDb" id="39947-A0A0P0WMI8"/>
<dbReference type="InParanoid" id="A0A0P0WMI8"/>
<accession>A0A0P0WMI8</accession>
<proteinExistence type="predicted"/>
<dbReference type="PANTHER" id="PTHR36617">
    <property type="entry name" value="PROTEIN, PUTATIVE-RELATED"/>
    <property type="match status" value="1"/>
</dbReference>
<name>A0A0P0WMI8_ORYSJ</name>
<organism evidence="1 2">
    <name type="scientific">Oryza sativa subsp. japonica</name>
    <name type="common">Rice</name>
    <dbReference type="NCBI Taxonomy" id="39947"/>
    <lineage>
        <taxon>Eukaryota</taxon>
        <taxon>Viridiplantae</taxon>
        <taxon>Streptophyta</taxon>
        <taxon>Embryophyta</taxon>
        <taxon>Tracheophyta</taxon>
        <taxon>Spermatophyta</taxon>
        <taxon>Magnoliopsida</taxon>
        <taxon>Liliopsida</taxon>
        <taxon>Poales</taxon>
        <taxon>Poaceae</taxon>
        <taxon>BOP clade</taxon>
        <taxon>Oryzoideae</taxon>
        <taxon>Oryzeae</taxon>
        <taxon>Oryzinae</taxon>
        <taxon>Oryza</taxon>
        <taxon>Oryza sativa</taxon>
    </lineage>
</organism>
<dbReference type="AlphaFoldDB" id="A0A0P0WMI8"/>
<sequence>MSALLLLKGTIEAFDKKRRAFLWSENDYCSASSCLVVWDTVCTAKDVGGLGIKNMHDQKCALLVKRLHHLHSVDSSWGRWIWQEHSGSSLFCDNQLGPHWESLATLLPVLQRLTRVQVGDGTRTSFWKDCWCGPNSFKDHFATLFSHALDGEATVVMFLSRPIEDNFAPRLSSMAESQLLQLREVLQDVCLSASTDLRTPRDAPGILRTKSVYSSSQQTLPLCKNWHFIWDNRAPPPTPHSILRLASC</sequence>
<evidence type="ECO:0000313" key="2">
    <source>
        <dbReference type="Proteomes" id="UP000059680"/>
    </source>
</evidence>
<reference evidence="1 2" key="3">
    <citation type="journal article" date="2013" name="Rice">
        <title>Improvement of the Oryza sativa Nipponbare reference genome using next generation sequence and optical map data.</title>
        <authorList>
            <person name="Kawahara Y."/>
            <person name="de la Bastide M."/>
            <person name="Hamilton J.P."/>
            <person name="Kanamori H."/>
            <person name="McCombie W.R."/>
            <person name="Ouyang S."/>
            <person name="Schwartz D.C."/>
            <person name="Tanaka T."/>
            <person name="Wu J."/>
            <person name="Zhou S."/>
            <person name="Childs K.L."/>
            <person name="Davidson R.M."/>
            <person name="Lin H."/>
            <person name="Quesada-Ocampo L."/>
            <person name="Vaillancourt B."/>
            <person name="Sakai H."/>
            <person name="Lee S.S."/>
            <person name="Kim J."/>
            <person name="Numa H."/>
            <person name="Itoh T."/>
            <person name="Buell C.R."/>
            <person name="Matsumoto T."/>
        </authorList>
    </citation>
    <scope>NUCLEOTIDE SEQUENCE [LARGE SCALE GENOMIC DNA]</scope>
    <source>
        <strain evidence="2">cv. Nipponbare</strain>
    </source>
</reference>
<reference evidence="1 2" key="2">
    <citation type="journal article" date="2013" name="Plant Cell Physiol.">
        <title>Rice Annotation Project Database (RAP-DB): an integrative and interactive database for rice genomics.</title>
        <authorList>
            <person name="Sakai H."/>
            <person name="Lee S.S."/>
            <person name="Tanaka T."/>
            <person name="Numa H."/>
            <person name="Kim J."/>
            <person name="Kawahara Y."/>
            <person name="Wakimoto H."/>
            <person name="Yang C.C."/>
            <person name="Iwamoto M."/>
            <person name="Abe T."/>
            <person name="Yamada Y."/>
            <person name="Muto A."/>
            <person name="Inokuchi H."/>
            <person name="Ikemura T."/>
            <person name="Matsumoto T."/>
            <person name="Sasaki T."/>
            <person name="Itoh T."/>
        </authorList>
    </citation>
    <scope>NUCLEOTIDE SEQUENCE [LARGE SCALE GENOMIC DNA]</scope>
    <source>
        <strain evidence="2">cv. Nipponbare</strain>
    </source>
</reference>
<dbReference type="Proteomes" id="UP000059680">
    <property type="component" value="Chromosome 5"/>
</dbReference>
<protein>
    <submittedName>
        <fullName evidence="1">Os05g0421675 protein</fullName>
    </submittedName>
</protein>